<keyword evidence="3" id="KW-1185">Reference proteome</keyword>
<protein>
    <recommendedName>
        <fullName evidence="4">Asl1-like glycosyl hydrolase catalytic domain-containing protein</fullName>
    </recommendedName>
</protein>
<dbReference type="AlphaFoldDB" id="A0A5M3WHW5"/>
<evidence type="ECO:0000256" key="1">
    <source>
        <dbReference type="SAM" id="SignalP"/>
    </source>
</evidence>
<sequence>MNRALAAIALALLLVTACSAPQEPPRPAPTAPADAASNPFGLKWDGYQHPPEYDADIGAYAGGATFHDIVWCAVEPEQGAREWSLDDRVVTGLLGVRYHVMLRIRIGTCWATGDPADPKPRAAASRPPADISAYQAFVEDLVRRYAAMGVHQYAIENEIDAENFWADDPATYGAVGRAGAEAVRRADPTAIVADPGLSSSSYGIAVAHDYDLRTRPDDALRIYAAYYARRGAGRFPPAADTPALRAAFDTPAGQRAVAAHQAVRDLDENGVFDVYQLHYYDPWALLPEILEYVKRNLPATTTVEAWEVGTFWPGADYDENAHGTETAKLVVTLLAAGVRRVVYLPLYYRPNAIAANETWRGLYGADDTPRPAKTVFDQLRQHTATGQWQPLGKPGVTGGAVDLGNRTVFVVWSADGAVVPLAFGEPVGAAEVVALPSGEPRIWGSGPLQVGPEPLLVTLSTPFDRAKRWLESP</sequence>
<gene>
    <name evidence="2" type="ORF">Amac_002580</name>
</gene>
<dbReference type="EMBL" id="BLAE01000003">
    <property type="protein sequence ID" value="GES06663.1"/>
    <property type="molecule type" value="Genomic_DNA"/>
</dbReference>
<dbReference type="SUPFAM" id="SSF51445">
    <property type="entry name" value="(Trans)glycosidases"/>
    <property type="match status" value="1"/>
</dbReference>
<proteinExistence type="predicted"/>
<evidence type="ECO:0000313" key="3">
    <source>
        <dbReference type="Proteomes" id="UP000331127"/>
    </source>
</evidence>
<dbReference type="InterPro" id="IPR051923">
    <property type="entry name" value="Glycosyl_Hydrolase_39"/>
</dbReference>
<evidence type="ECO:0008006" key="4">
    <source>
        <dbReference type="Google" id="ProtNLM"/>
    </source>
</evidence>
<dbReference type="Proteomes" id="UP000331127">
    <property type="component" value="Unassembled WGS sequence"/>
</dbReference>
<dbReference type="InterPro" id="IPR017853">
    <property type="entry name" value="GH"/>
</dbReference>
<dbReference type="RefSeq" id="WP_170322249.1">
    <property type="nucleotide sequence ID" value="NZ_BAAAHL010000022.1"/>
</dbReference>
<accession>A0A5M3WHW5</accession>
<dbReference type="PANTHER" id="PTHR12631:SF10">
    <property type="entry name" value="BETA-XYLOSIDASE-LIKE PROTEIN-RELATED"/>
    <property type="match status" value="1"/>
</dbReference>
<feature type="chain" id="PRO_5039270042" description="Asl1-like glycosyl hydrolase catalytic domain-containing protein" evidence="1">
    <location>
        <begin position="21"/>
        <end position="473"/>
    </location>
</feature>
<dbReference type="PROSITE" id="PS51257">
    <property type="entry name" value="PROKAR_LIPOPROTEIN"/>
    <property type="match status" value="1"/>
</dbReference>
<keyword evidence="1" id="KW-0732">Signal</keyword>
<dbReference type="Gene3D" id="3.20.20.80">
    <property type="entry name" value="Glycosidases"/>
    <property type="match status" value="1"/>
</dbReference>
<evidence type="ECO:0000313" key="2">
    <source>
        <dbReference type="EMBL" id="GES06663.1"/>
    </source>
</evidence>
<comment type="caution">
    <text evidence="2">The sequence shown here is derived from an EMBL/GenBank/DDBJ whole genome shotgun (WGS) entry which is preliminary data.</text>
</comment>
<feature type="signal peptide" evidence="1">
    <location>
        <begin position="1"/>
        <end position="20"/>
    </location>
</feature>
<organism evidence="2 3">
    <name type="scientific">Acrocarpospora macrocephala</name>
    <dbReference type="NCBI Taxonomy" id="150177"/>
    <lineage>
        <taxon>Bacteria</taxon>
        <taxon>Bacillati</taxon>
        <taxon>Actinomycetota</taxon>
        <taxon>Actinomycetes</taxon>
        <taxon>Streptosporangiales</taxon>
        <taxon>Streptosporangiaceae</taxon>
        <taxon>Acrocarpospora</taxon>
    </lineage>
</organism>
<dbReference type="PANTHER" id="PTHR12631">
    <property type="entry name" value="ALPHA-L-IDURONIDASE"/>
    <property type="match status" value="1"/>
</dbReference>
<name>A0A5M3WHW5_9ACTN</name>
<dbReference type="GO" id="GO:0004553">
    <property type="term" value="F:hydrolase activity, hydrolyzing O-glycosyl compounds"/>
    <property type="evidence" value="ECO:0007669"/>
    <property type="project" value="TreeGrafter"/>
</dbReference>
<reference evidence="2 3" key="1">
    <citation type="submission" date="2019-10" db="EMBL/GenBank/DDBJ databases">
        <title>Whole genome shotgun sequence of Acrocarpospora macrocephala NBRC 16266.</title>
        <authorList>
            <person name="Ichikawa N."/>
            <person name="Kimura A."/>
            <person name="Kitahashi Y."/>
            <person name="Komaki H."/>
            <person name="Oguchi A."/>
        </authorList>
    </citation>
    <scope>NUCLEOTIDE SEQUENCE [LARGE SCALE GENOMIC DNA]</scope>
    <source>
        <strain evidence="2 3">NBRC 16266</strain>
    </source>
</reference>